<keyword evidence="1" id="KW-0812">Transmembrane</keyword>
<sequence length="80" mass="8682">MKIQGSNASHKILLLVIALIFIIDGGWQVLKGATSLMRRYRNQKRPTEPAASVSWLQILLGVTMILAGAVLLYSALAGAY</sequence>
<evidence type="ECO:0000313" key="2">
    <source>
        <dbReference type="EMBL" id="KRN85191.1"/>
    </source>
</evidence>
<dbReference type="GeneID" id="95348546"/>
<reference evidence="5" key="2">
    <citation type="submission" date="2016-11" db="EMBL/GenBank/DDBJ databases">
        <authorList>
            <person name="Papadimitriou K."/>
        </authorList>
    </citation>
    <scope>NUCLEOTIDE SEQUENCE [LARGE SCALE GENOMIC DNA]</scope>
    <source>
        <strain evidence="5">ACA-DC 1533</strain>
    </source>
</reference>
<feature type="transmembrane region" description="Helical" evidence="1">
    <location>
        <begin position="12"/>
        <end position="30"/>
    </location>
</feature>
<evidence type="ECO:0000313" key="3">
    <source>
        <dbReference type="EMBL" id="SFV39879.1"/>
    </source>
</evidence>
<evidence type="ECO:0000313" key="5">
    <source>
        <dbReference type="Proteomes" id="UP000190935"/>
    </source>
</evidence>
<gene>
    <name evidence="2" type="ORF">IV43_GL000964</name>
    <name evidence="3" type="ORF">LAC1533_0460</name>
</gene>
<feature type="transmembrane region" description="Helical" evidence="1">
    <location>
        <begin position="50"/>
        <end position="76"/>
    </location>
</feature>
<dbReference type="Proteomes" id="UP000051491">
    <property type="component" value="Unassembled WGS sequence"/>
</dbReference>
<dbReference type="EMBL" id="LT630287">
    <property type="protein sequence ID" value="SFV39879.1"/>
    <property type="molecule type" value="Genomic_DNA"/>
</dbReference>
<dbReference type="InterPro" id="IPR005325">
    <property type="entry name" value="DUF308_memb"/>
</dbReference>
<proteinExistence type="predicted"/>
<reference evidence="3" key="3">
    <citation type="submission" date="2016-11" db="EMBL/GenBank/DDBJ databases">
        <authorList>
            <person name="Jaros S."/>
            <person name="Januszkiewicz K."/>
            <person name="Wedrychowicz H."/>
        </authorList>
    </citation>
    <scope>NUCLEOTIDE SEQUENCE [LARGE SCALE GENOMIC DNA]</scope>
    <source>
        <strain evidence="3">ACA-DC 1533</strain>
    </source>
</reference>
<dbReference type="KEGG" id="laca:LAC1533_0460"/>
<evidence type="ECO:0000256" key="1">
    <source>
        <dbReference type="SAM" id="Phobius"/>
    </source>
</evidence>
<accession>A0A0R2KF19</accession>
<keyword evidence="1" id="KW-1133">Transmembrane helix</keyword>
<keyword evidence="1" id="KW-0472">Membrane</keyword>
<protein>
    <submittedName>
        <fullName evidence="2">Uncharacterized protein</fullName>
    </submittedName>
</protein>
<dbReference type="OrthoDB" id="9952321at2"/>
<dbReference type="AlphaFoldDB" id="A0A0R2KF19"/>
<evidence type="ECO:0000313" key="4">
    <source>
        <dbReference type="Proteomes" id="UP000051491"/>
    </source>
</evidence>
<dbReference type="Pfam" id="PF03729">
    <property type="entry name" value="DUF308"/>
    <property type="match status" value="1"/>
</dbReference>
<dbReference type="Proteomes" id="UP000190935">
    <property type="component" value="Chromosome I"/>
</dbReference>
<dbReference type="RefSeq" id="WP_010498842.1">
    <property type="nucleotide sequence ID" value="NZ_CP173417.1"/>
</dbReference>
<dbReference type="PATRIC" id="fig|89059.3.peg.1015"/>
<reference evidence="2 4" key="1">
    <citation type="journal article" date="2015" name="Genome Announc.">
        <title>Expanding the biotechnology potential of lactobacilli through comparative genomics of 213 strains and associated genera.</title>
        <authorList>
            <person name="Sun Z."/>
            <person name="Harris H.M."/>
            <person name="McCann A."/>
            <person name="Guo C."/>
            <person name="Argimon S."/>
            <person name="Zhang W."/>
            <person name="Yang X."/>
            <person name="Jeffery I.B."/>
            <person name="Cooney J.C."/>
            <person name="Kagawa T.F."/>
            <person name="Liu W."/>
            <person name="Song Y."/>
            <person name="Salvetti E."/>
            <person name="Wrobel A."/>
            <person name="Rasinkangas P."/>
            <person name="Parkhill J."/>
            <person name="Rea M.C."/>
            <person name="O'Sullivan O."/>
            <person name="Ritari J."/>
            <person name="Douillard F.P."/>
            <person name="Paul Ross R."/>
            <person name="Yang R."/>
            <person name="Briner A.E."/>
            <person name="Felis G.E."/>
            <person name="de Vos W.M."/>
            <person name="Barrangou R."/>
            <person name="Klaenhammer T.R."/>
            <person name="Caufield P.W."/>
            <person name="Cui Y."/>
            <person name="Zhang H."/>
            <person name="O'Toole P.W."/>
        </authorList>
    </citation>
    <scope>NUCLEOTIDE SEQUENCE [LARGE SCALE GENOMIC DNA]</scope>
    <source>
        <strain evidence="2 4">DSM 15353</strain>
    </source>
</reference>
<organism evidence="2 4">
    <name type="scientific">Ligilactobacillus acidipiscis</name>
    <dbReference type="NCBI Taxonomy" id="89059"/>
    <lineage>
        <taxon>Bacteria</taxon>
        <taxon>Bacillati</taxon>
        <taxon>Bacillota</taxon>
        <taxon>Bacilli</taxon>
        <taxon>Lactobacillales</taxon>
        <taxon>Lactobacillaceae</taxon>
        <taxon>Ligilactobacillus</taxon>
    </lineage>
</organism>
<dbReference type="EMBL" id="JQBK01000023">
    <property type="protein sequence ID" value="KRN85191.1"/>
    <property type="molecule type" value="Genomic_DNA"/>
</dbReference>
<name>A0A0R2KF19_9LACO</name>